<dbReference type="AlphaFoldDB" id="A0A094YNB5"/>
<dbReference type="STRING" id="104102.AtDm6_2607"/>
<dbReference type="Proteomes" id="UP000029448">
    <property type="component" value="Unassembled WGS sequence"/>
</dbReference>
<evidence type="ECO:0000313" key="2">
    <source>
        <dbReference type="Proteomes" id="UP000029448"/>
    </source>
</evidence>
<reference evidence="1 2" key="1">
    <citation type="submission" date="2014-06" db="EMBL/GenBank/DDBJ databases">
        <title>Functional and comparative genomic analyses of the Drosophila gut microbiota identify candidate symbiosis factors.</title>
        <authorList>
            <person name="Newell P.D."/>
            <person name="Chaston J.M."/>
            <person name="Douglas A.E."/>
        </authorList>
    </citation>
    <scope>NUCLEOTIDE SEQUENCE [LARGE SCALE GENOMIC DNA]</scope>
    <source>
        <strain evidence="1 2">DmCS_006</strain>
    </source>
</reference>
<proteinExistence type="predicted"/>
<comment type="caution">
    <text evidence="1">The sequence shown here is derived from an EMBL/GenBank/DDBJ whole genome shotgun (WGS) entry which is preliminary data.</text>
</comment>
<accession>A0A094YNB5</accession>
<protein>
    <submittedName>
        <fullName evidence="1">Uncharacterized protein</fullName>
    </submittedName>
</protein>
<dbReference type="PATRIC" id="fig|104102.7.peg.2575"/>
<sequence>MFQNLSRQKARPRNGPRFFVGGDISGDRACHQEGALVFSGALLRVMGLKKHVIA</sequence>
<keyword evidence="2" id="KW-1185">Reference proteome</keyword>
<gene>
    <name evidence="1" type="ORF">AtDm6_2607</name>
</gene>
<dbReference type="EMBL" id="JOKM01000088">
    <property type="protein sequence ID" value="KGB22109.1"/>
    <property type="molecule type" value="Genomic_DNA"/>
</dbReference>
<organism evidence="1 2">
    <name type="scientific">Acetobacter tropicalis</name>
    <dbReference type="NCBI Taxonomy" id="104102"/>
    <lineage>
        <taxon>Bacteria</taxon>
        <taxon>Pseudomonadati</taxon>
        <taxon>Pseudomonadota</taxon>
        <taxon>Alphaproteobacteria</taxon>
        <taxon>Acetobacterales</taxon>
        <taxon>Acetobacteraceae</taxon>
        <taxon>Acetobacter</taxon>
    </lineage>
</organism>
<evidence type="ECO:0000313" key="1">
    <source>
        <dbReference type="EMBL" id="KGB22109.1"/>
    </source>
</evidence>
<name>A0A094YNB5_9PROT</name>